<reference evidence="1 2" key="1">
    <citation type="submission" date="2021-05" db="EMBL/GenBank/DDBJ databases">
        <authorList>
            <person name="Zahm M."/>
            <person name="Klopp C."/>
            <person name="Cabau C."/>
            <person name="Kuhl H."/>
            <person name="Suciu R."/>
            <person name="Ciorpac M."/>
            <person name="Holostenco D."/>
            <person name="Gessner J."/>
            <person name="Wuertz S."/>
            <person name="Hohne C."/>
            <person name="Stock M."/>
            <person name="Gislard M."/>
            <person name="Lluch J."/>
            <person name="Milhes M."/>
            <person name="Lampietro C."/>
            <person name="Lopez Roques C."/>
            <person name="Donnadieu C."/>
            <person name="Du K."/>
            <person name="Schartl M."/>
            <person name="Guiguen Y."/>
        </authorList>
    </citation>
    <scope>NUCLEOTIDE SEQUENCE [LARGE SCALE GENOMIC DNA]</scope>
    <source>
        <strain evidence="1">Hh-F2</strain>
        <tissue evidence="1">Blood</tissue>
    </source>
</reference>
<keyword evidence="2" id="KW-1185">Reference proteome</keyword>
<organism evidence="1 2">
    <name type="scientific">Huso huso</name>
    <name type="common">Beluga</name>
    <name type="synonym">Acipenser huso</name>
    <dbReference type="NCBI Taxonomy" id="61971"/>
    <lineage>
        <taxon>Eukaryota</taxon>
        <taxon>Metazoa</taxon>
        <taxon>Chordata</taxon>
        <taxon>Craniata</taxon>
        <taxon>Vertebrata</taxon>
        <taxon>Euteleostomi</taxon>
        <taxon>Actinopterygii</taxon>
        <taxon>Chondrostei</taxon>
        <taxon>Acipenseriformes</taxon>
        <taxon>Acipenseridae</taxon>
        <taxon>Huso</taxon>
    </lineage>
</organism>
<dbReference type="Proteomes" id="UP001369086">
    <property type="component" value="Unassembled WGS sequence"/>
</dbReference>
<evidence type="ECO:0000313" key="2">
    <source>
        <dbReference type="Proteomes" id="UP001369086"/>
    </source>
</evidence>
<dbReference type="EMBL" id="JAHFZB010000002">
    <property type="protein sequence ID" value="KAK6493024.1"/>
    <property type="molecule type" value="Genomic_DNA"/>
</dbReference>
<evidence type="ECO:0000313" key="1">
    <source>
        <dbReference type="EMBL" id="KAK6493024.1"/>
    </source>
</evidence>
<dbReference type="SUPFAM" id="SSF53098">
    <property type="entry name" value="Ribonuclease H-like"/>
    <property type="match status" value="1"/>
</dbReference>
<protein>
    <recommendedName>
        <fullName evidence="3">DUF4371 domain-containing protein</fullName>
    </recommendedName>
</protein>
<dbReference type="PANTHER" id="PTHR37162">
    <property type="entry name" value="HAT FAMILY DIMERISATION DOMAINCONTAINING PROTEIN-RELATED"/>
    <property type="match status" value="1"/>
</dbReference>
<proteinExistence type="predicted"/>
<sequence length="260" mass="29706">MLPSLDPKSDLLKQIKIHRTKCTALIKRVIATAFTEELLADIGKSYYSLVSDESTDISTVKLLCVMIRYYSESQHKLVTTFYKLIEAEVANADSLTNLIIKTLHADGLKIDHLIGIGVDGANVMVGQHCSVSSILKEMCSHLVVVRCVCHSLHLAAEKACSALPRNLEFLVRESYNWFAHSSKRQHEYRQLFDVLGNERCIKLVQLANTRWLSRHESIAVILDQWDTLRLHFMLAKDKERCYTADQQCTMTELVRCTWCF</sequence>
<name>A0ABR1A7E6_HUSHU</name>
<gene>
    <name evidence="1" type="ORF">HHUSO_G2488</name>
</gene>
<accession>A0ABR1A7E6</accession>
<dbReference type="PANTHER" id="PTHR37162:SF1">
    <property type="entry name" value="BED-TYPE DOMAIN-CONTAINING PROTEIN"/>
    <property type="match status" value="1"/>
</dbReference>
<evidence type="ECO:0008006" key="3">
    <source>
        <dbReference type="Google" id="ProtNLM"/>
    </source>
</evidence>
<comment type="caution">
    <text evidence="1">The sequence shown here is derived from an EMBL/GenBank/DDBJ whole genome shotgun (WGS) entry which is preliminary data.</text>
</comment>
<dbReference type="InterPro" id="IPR012337">
    <property type="entry name" value="RNaseH-like_sf"/>
</dbReference>